<dbReference type="Proteomes" id="UP001175226">
    <property type="component" value="Unassembled WGS sequence"/>
</dbReference>
<organism evidence="2 3">
    <name type="scientific">Armillaria borealis</name>
    <dbReference type="NCBI Taxonomy" id="47425"/>
    <lineage>
        <taxon>Eukaryota</taxon>
        <taxon>Fungi</taxon>
        <taxon>Dikarya</taxon>
        <taxon>Basidiomycota</taxon>
        <taxon>Agaricomycotina</taxon>
        <taxon>Agaricomycetes</taxon>
        <taxon>Agaricomycetidae</taxon>
        <taxon>Agaricales</taxon>
        <taxon>Marasmiineae</taxon>
        <taxon>Physalacriaceae</taxon>
        <taxon>Armillaria</taxon>
    </lineage>
</organism>
<evidence type="ECO:0000256" key="1">
    <source>
        <dbReference type="SAM" id="Phobius"/>
    </source>
</evidence>
<dbReference type="SUPFAM" id="SSF52540">
    <property type="entry name" value="P-loop containing nucleoside triphosphate hydrolases"/>
    <property type="match status" value="1"/>
</dbReference>
<dbReference type="InterPro" id="IPR027417">
    <property type="entry name" value="P-loop_NTPase"/>
</dbReference>
<feature type="transmembrane region" description="Helical" evidence="1">
    <location>
        <begin position="211"/>
        <end position="232"/>
    </location>
</feature>
<dbReference type="AlphaFoldDB" id="A0AA39MH60"/>
<keyword evidence="1" id="KW-0472">Membrane</keyword>
<accession>A0AA39MH60</accession>
<name>A0AA39MH60_9AGAR</name>
<keyword evidence="1" id="KW-1133">Transmembrane helix</keyword>
<comment type="caution">
    <text evidence="2">The sequence shown here is derived from an EMBL/GenBank/DDBJ whole genome shotgun (WGS) entry which is preliminary data.</text>
</comment>
<keyword evidence="3" id="KW-1185">Reference proteome</keyword>
<sequence length="323" mass="35312">MSSKQPPSAGAMFNKSFADLSSVLADTKLVPKSWFSEAAKIWAWANVGAVIIRPTPELATQITNEALRLSYHHEGFEVRLLRLLVGYAISSTLNPDITKALKTTRTLVLDEVNTLLNIGFHNEVSPTIRDLPPTPEHGVKIKASATNDGDDAPPANHLPPSLLPTHAAVSNALSLEVHARDQVKCVLADGVYTSGPNSQVLQRCSLLVFNWMLYFLSTFAVMALLGVVGDWWEFETHALYPLTGVPWTCQTSLLLTEIVVDEVDDSFKRFAAPAGCQTRSKDYFFLVVCATTQVLSPQIIPAKLLTTVVLRRPKTVSPPPSPL</sequence>
<proteinExistence type="predicted"/>
<gene>
    <name evidence="2" type="ORF">EV421DRAFT_1909166</name>
</gene>
<dbReference type="EMBL" id="JAUEPT010000069">
    <property type="protein sequence ID" value="KAK0434701.1"/>
    <property type="molecule type" value="Genomic_DNA"/>
</dbReference>
<dbReference type="Gene3D" id="3.40.50.300">
    <property type="entry name" value="P-loop containing nucleotide triphosphate hydrolases"/>
    <property type="match status" value="1"/>
</dbReference>
<protein>
    <submittedName>
        <fullName evidence="2">Uncharacterized protein</fullName>
    </submittedName>
</protein>
<evidence type="ECO:0000313" key="3">
    <source>
        <dbReference type="Proteomes" id="UP001175226"/>
    </source>
</evidence>
<reference evidence="2" key="1">
    <citation type="submission" date="2023-06" db="EMBL/GenBank/DDBJ databases">
        <authorList>
            <consortium name="Lawrence Berkeley National Laboratory"/>
            <person name="Ahrendt S."/>
            <person name="Sahu N."/>
            <person name="Indic B."/>
            <person name="Wong-Bajracharya J."/>
            <person name="Merenyi Z."/>
            <person name="Ke H.-M."/>
            <person name="Monk M."/>
            <person name="Kocsube S."/>
            <person name="Drula E."/>
            <person name="Lipzen A."/>
            <person name="Balint B."/>
            <person name="Henrissat B."/>
            <person name="Andreopoulos B."/>
            <person name="Martin F.M."/>
            <person name="Harder C.B."/>
            <person name="Rigling D."/>
            <person name="Ford K.L."/>
            <person name="Foster G.D."/>
            <person name="Pangilinan J."/>
            <person name="Papanicolaou A."/>
            <person name="Barry K."/>
            <person name="LaButti K."/>
            <person name="Viragh M."/>
            <person name="Koriabine M."/>
            <person name="Yan M."/>
            <person name="Riley R."/>
            <person name="Champramary S."/>
            <person name="Plett K.L."/>
            <person name="Tsai I.J."/>
            <person name="Slot J."/>
            <person name="Sipos G."/>
            <person name="Plett J."/>
            <person name="Nagy L.G."/>
            <person name="Grigoriev I.V."/>
        </authorList>
    </citation>
    <scope>NUCLEOTIDE SEQUENCE</scope>
    <source>
        <strain evidence="2">FPL87.14</strain>
    </source>
</reference>
<evidence type="ECO:0000313" key="2">
    <source>
        <dbReference type="EMBL" id="KAK0434701.1"/>
    </source>
</evidence>
<keyword evidence="1" id="KW-0812">Transmembrane</keyword>